<evidence type="ECO:0000256" key="3">
    <source>
        <dbReference type="ARBA" id="ARBA00022737"/>
    </source>
</evidence>
<dbReference type="GO" id="GO:0035556">
    <property type="term" value="P:intracellular signal transduction"/>
    <property type="evidence" value="ECO:0007669"/>
    <property type="project" value="InterPro"/>
</dbReference>
<feature type="region of interest" description="Disordered" evidence="4">
    <location>
        <begin position="1563"/>
        <end position="1586"/>
    </location>
</feature>
<dbReference type="InterPro" id="IPR050647">
    <property type="entry name" value="Plant_LRR-RLKs"/>
</dbReference>
<dbReference type="SUPFAM" id="SSF55073">
    <property type="entry name" value="Nucleotide cyclase"/>
    <property type="match status" value="2"/>
</dbReference>
<dbReference type="Gene3D" id="3.30.70.1230">
    <property type="entry name" value="Nucleotide cyclase"/>
    <property type="match status" value="2"/>
</dbReference>
<dbReference type="PANTHER" id="PTHR48056">
    <property type="entry name" value="LRR RECEPTOR-LIKE SERINE/THREONINE-PROTEIN KINASE-RELATED"/>
    <property type="match status" value="1"/>
</dbReference>
<dbReference type="GO" id="GO:0005930">
    <property type="term" value="C:axoneme"/>
    <property type="evidence" value="ECO:0007669"/>
    <property type="project" value="UniProtKB-SubCell"/>
</dbReference>
<keyword evidence="5" id="KW-0472">Membrane</keyword>
<keyword evidence="5" id="KW-0812">Transmembrane</keyword>
<keyword evidence="8" id="KW-1185">Reference proteome</keyword>
<dbReference type="PANTHER" id="PTHR48056:SF26">
    <property type="entry name" value="MDIS1-INTERACTING RECEPTOR LIKE KINASE 1"/>
    <property type="match status" value="1"/>
</dbReference>
<dbReference type="PROSITE" id="PS50125">
    <property type="entry name" value="GUANYLATE_CYCLASE_2"/>
    <property type="match status" value="1"/>
</dbReference>
<dbReference type="Pfam" id="PF13855">
    <property type="entry name" value="LRR_8"/>
    <property type="match status" value="1"/>
</dbReference>
<feature type="transmembrane region" description="Helical" evidence="5">
    <location>
        <begin position="607"/>
        <end position="628"/>
    </location>
</feature>
<evidence type="ECO:0000256" key="1">
    <source>
        <dbReference type="ARBA" id="ARBA00004430"/>
    </source>
</evidence>
<dbReference type="GO" id="GO:0009190">
    <property type="term" value="P:cyclic nucleotide biosynthetic process"/>
    <property type="evidence" value="ECO:0007669"/>
    <property type="project" value="InterPro"/>
</dbReference>
<keyword evidence="3" id="KW-0677">Repeat</keyword>
<feature type="compositionally biased region" description="Polar residues" evidence="4">
    <location>
        <begin position="1563"/>
        <end position="1582"/>
    </location>
</feature>
<feature type="transmembrane region" description="Helical" evidence="5">
    <location>
        <begin position="12"/>
        <end position="29"/>
    </location>
</feature>
<reference evidence="7 8" key="1">
    <citation type="submission" date="2017-08" db="EMBL/GenBank/DDBJ databases">
        <title>Acidophilic green algal genome provides insights into adaptation to an acidic environment.</title>
        <authorList>
            <person name="Hirooka S."/>
            <person name="Hirose Y."/>
            <person name="Kanesaki Y."/>
            <person name="Higuchi S."/>
            <person name="Fujiwara T."/>
            <person name="Onuma R."/>
            <person name="Era A."/>
            <person name="Ohbayashi R."/>
            <person name="Uzuka A."/>
            <person name="Nozaki H."/>
            <person name="Yoshikawa H."/>
            <person name="Miyagishima S.Y."/>
        </authorList>
    </citation>
    <scope>NUCLEOTIDE SEQUENCE [LARGE SCALE GENOMIC DNA]</scope>
    <source>
        <strain evidence="7 8">NIES-2499</strain>
    </source>
</reference>
<evidence type="ECO:0000256" key="5">
    <source>
        <dbReference type="SAM" id="Phobius"/>
    </source>
</evidence>
<proteinExistence type="predicted"/>
<dbReference type="Proteomes" id="UP000232323">
    <property type="component" value="Unassembled WGS sequence"/>
</dbReference>
<dbReference type="PROSITE" id="PS51450">
    <property type="entry name" value="LRR"/>
    <property type="match status" value="1"/>
</dbReference>
<feature type="region of interest" description="Disordered" evidence="4">
    <location>
        <begin position="2047"/>
        <end position="2068"/>
    </location>
</feature>
<evidence type="ECO:0000256" key="4">
    <source>
        <dbReference type="SAM" id="MobiDB-lite"/>
    </source>
</evidence>
<evidence type="ECO:0000313" key="7">
    <source>
        <dbReference type="EMBL" id="GAX78935.1"/>
    </source>
</evidence>
<evidence type="ECO:0000259" key="6">
    <source>
        <dbReference type="PROSITE" id="PS50125"/>
    </source>
</evidence>
<dbReference type="EMBL" id="BEGY01000037">
    <property type="protein sequence ID" value="GAX78935.1"/>
    <property type="molecule type" value="Genomic_DNA"/>
</dbReference>
<name>A0A250X794_9CHLO</name>
<evidence type="ECO:0000313" key="8">
    <source>
        <dbReference type="Proteomes" id="UP000232323"/>
    </source>
</evidence>
<dbReference type="InterPro" id="IPR029787">
    <property type="entry name" value="Nucleotide_cyclase"/>
</dbReference>
<accession>A0A250X794</accession>
<feature type="region of interest" description="Disordered" evidence="4">
    <location>
        <begin position="1887"/>
        <end position="1912"/>
    </location>
</feature>
<dbReference type="Pfam" id="PF00560">
    <property type="entry name" value="LRR_1"/>
    <property type="match status" value="1"/>
</dbReference>
<feature type="compositionally biased region" description="Polar residues" evidence="4">
    <location>
        <begin position="881"/>
        <end position="893"/>
    </location>
</feature>
<feature type="compositionally biased region" description="Polar residues" evidence="4">
    <location>
        <begin position="2058"/>
        <end position="2068"/>
    </location>
</feature>
<gene>
    <name evidence="7" type="ORF">CEUSTIGMA_g6375.t1</name>
</gene>
<dbReference type="GO" id="GO:0033612">
    <property type="term" value="F:receptor serine/threonine kinase binding"/>
    <property type="evidence" value="ECO:0007669"/>
    <property type="project" value="TreeGrafter"/>
</dbReference>
<comment type="subcellular location">
    <subcellularLocation>
        <location evidence="1">Cytoplasm</location>
        <location evidence="1">Cytoskeleton</location>
        <location evidence="1">Cilium axoneme</location>
    </subcellularLocation>
</comment>
<dbReference type="OrthoDB" id="676979at2759"/>
<organism evidence="7 8">
    <name type="scientific">Chlamydomonas eustigma</name>
    <dbReference type="NCBI Taxonomy" id="1157962"/>
    <lineage>
        <taxon>Eukaryota</taxon>
        <taxon>Viridiplantae</taxon>
        <taxon>Chlorophyta</taxon>
        <taxon>core chlorophytes</taxon>
        <taxon>Chlorophyceae</taxon>
        <taxon>CS clade</taxon>
        <taxon>Chlamydomonadales</taxon>
        <taxon>Chlamydomonadaceae</taxon>
        <taxon>Chlamydomonas</taxon>
    </lineage>
</organism>
<sequence>MDKISRKWGYLLNFLFTYLPVFAFASQVLKVRGLQTSAATLQCDEGLQRLALLTLYYSSSGLSWLNSSNWPALPTSAFSSPRALSQYISSTPVSSGSCKTLNTTTGSQINLPDHCCWHGVSCCTSGDCSAVASTTASCQVCSCTVGLVTDIRLGLNQLNGSAVNILSGNISLDGASSSQSGSNNTDQQQLVPVSSALGCSLRVLDVHANSLSGPLPEDTLISQFTKLVELNLAANQISQKIPSSAIGSITSLSYLDLSNNAFTGTVPTSLCQSTGTHASPLTSLRLSNNHLTGSLNLSACNNLMQIVVEGNMFSGAFTSPSDGNNLIAVDLSSSNFSLVSFTPASSNRLAYVDLSYMMGSSGFMNGSQMQSYGSWTSLETLSLQSSLVTGSIPASMFPALETLAKLDLSLNKISGTVPSDIGSAKSLKSLDLSRNYLSGSIPGSITQLLAAPHSMVDLRGNFLSCCALGPLQKQPGGYSSSTAGWYASFNLTARRLPNGLALSSSTALVQMGEESSYRSGQKLLSLLPYGNIRYSGLRCPYILWESDPDEPSYYLSLYLDPEYTLYEGCICDTGFTMIEVLLYPGYYIPQCVPYMGSSTTWWGSKPWLVAIITFFSTLCLGALIWAVIRGKSSSMLHDMNKRAKGPPTNGRISIVVTDIEGFSDLMKSSPELMMSALITHNNLIQNAKFSNYGYTIEQEGDSYTMLFEDPVDAVKFCLQAQQLLAKQKWPDGLFLDEGGEVSSVQKTGGSMIGGLLGKRVHRIIKGGSQKLGGATSPLGGGLDPTGDPSVMTMMQRDVSAQGVGDDRKVRGGVTQAGSTEEGEGTVRGGMRRGFSKDAQGPVVISDASSLMSDGGGGAGGSSIRKSSSTGGLGALGVGSLRGNSATKDGSIMSRMTTTSSYQVIERGSQVLSVSQRLQNMSAAPLHPSQDRSSPGHLSRYGSTGFSLKVEPAAAGNSCTSSGADLSSSGISSIAYIQTSAASAFGADRENNSCRSGNMYENSLKGAANYRRLIGHDMLAAIPEGSFTCKRPSVGKHFSAEGVELSRSGNQAELGEGLHEGIGSAAGPVSEAVESPLSFAQKVEAQSIISDLATSLKKSLKVRMGIATGLLKQGRPAGSCAVLDIAKLVSDAASGGQILMCRDTFMAIKDVTGELGCVTEEGTEVDKLKTSSWWMWKKEEQVKSKEAVLLDMGEYFRLPTGQTIPLILSPRDLKVPDQLLGDEESPNISRGYHDFSRRASRLLTLTSHQVAPQQENITDPTSDHDVESADAAAITQDTKVAVRKEFVKAFKMLRLYQVLAPSLASRARVFGNKVTLKKEWVQIDTPYFDAAGSLFAPLTPLDRIPSSSLGLTRISMVFCMVEGGKAYASRSRGDAQQVIAEIAALMRSLLRQVPGGYFVRQQDGDMKFIVAFNSPEAALYWCLAVQQCMLYIAWPSSAMKHWETEWGDEDELVFRGPRLKMGVCEGTPSSIMPDHMGRADYNGTSINQAARFMDAAAHGGQIACDEKLTVCVLDSYMDQRPGMADWSKTSLSSSSWDLNQFINPSLIPSSVELTRLSLTATGSQPLTATGSQPLTATGSQPLAESSAAPATLLHLEDSAEQQKRIPICPTSEEDDQDPGSKVTTHLTSRSSSFLIGREDSLPRLFNLEERDVELSPDHSPRSSREGLMRELSAPLPVALNIHTAAPASLNLIKAQHRQCQQEESALRGPPTQQRADLCTLGPTQKQEGSVVTDEKPKNLLGGRGISVVMGRQEHHDPEDDDVTLIANKVSLAGQSNGGSLPADGLLSYVHSDSLPKLFNITGESEGYDLTPITHDLQSELSTPEVDVRPVITPAVLHRASSPVITPAVLHRASSPVITHLEAAAASPVNAPLPSRSITVQGDGLVDGSQANDKAHNEMKSVAGSRRRGGGGRTNYATSGSYMLTQHARSMSTNNVHHLSGTGVRRDAASWKLPLDSISEDGATMDVIAMRLGNYKFKGSTEVISMVNFTLAALASRRYPSEPPKGKGGRISDASGLVGCAVVPRLKLIDLYQKQYSLLQPGKGNAVEGGGGLGGMDRSVSPQQHYNAAD</sequence>
<dbReference type="Gene3D" id="3.80.10.10">
    <property type="entry name" value="Ribonuclease Inhibitor"/>
    <property type="match status" value="1"/>
</dbReference>
<dbReference type="InterPro" id="IPR032675">
    <property type="entry name" value="LRR_dom_sf"/>
</dbReference>
<comment type="caution">
    <text evidence="7">The sequence shown here is derived from an EMBL/GenBank/DDBJ whole genome shotgun (WGS) entry which is preliminary data.</text>
</comment>
<feature type="domain" description="Guanylate cyclase" evidence="6">
    <location>
        <begin position="653"/>
        <end position="712"/>
    </location>
</feature>
<feature type="region of interest" description="Disordered" evidence="4">
    <location>
        <begin position="799"/>
        <end position="893"/>
    </location>
</feature>
<dbReference type="InterPro" id="IPR001054">
    <property type="entry name" value="A/G_cyclase"/>
</dbReference>
<feature type="region of interest" description="Disordered" evidence="4">
    <location>
        <begin position="1606"/>
        <end position="1632"/>
    </location>
</feature>
<dbReference type="SUPFAM" id="SSF52058">
    <property type="entry name" value="L domain-like"/>
    <property type="match status" value="1"/>
</dbReference>
<protein>
    <recommendedName>
        <fullName evidence="6">Guanylate cyclase domain-containing protein</fullName>
    </recommendedName>
</protein>
<keyword evidence="2" id="KW-0433">Leucine-rich repeat</keyword>
<evidence type="ECO:0000256" key="2">
    <source>
        <dbReference type="ARBA" id="ARBA00022614"/>
    </source>
</evidence>
<feature type="compositionally biased region" description="Polar residues" evidence="4">
    <location>
        <begin position="1620"/>
        <end position="1632"/>
    </location>
</feature>
<keyword evidence="5" id="KW-1133">Transmembrane helix</keyword>
<dbReference type="InterPro" id="IPR001611">
    <property type="entry name" value="Leu-rich_rpt"/>
</dbReference>